<dbReference type="PANTHER" id="PTHR43399">
    <property type="entry name" value="SUBTILISIN-RELATED"/>
    <property type="match status" value="1"/>
</dbReference>
<evidence type="ECO:0000256" key="6">
    <source>
        <dbReference type="SAM" id="MobiDB-lite"/>
    </source>
</evidence>
<comment type="caution">
    <text evidence="5">Lacks conserved residue(s) required for the propagation of feature annotation.</text>
</comment>
<dbReference type="InterPro" id="IPR015500">
    <property type="entry name" value="Peptidase_S8_subtilisin-rel"/>
</dbReference>
<keyword evidence="3" id="KW-0378">Hydrolase</keyword>
<evidence type="ECO:0000313" key="9">
    <source>
        <dbReference type="Proteomes" id="UP000050424"/>
    </source>
</evidence>
<keyword evidence="2" id="KW-0645">Protease</keyword>
<comment type="similarity">
    <text evidence="1 5">Belongs to the peptidase S8 family.</text>
</comment>
<dbReference type="PROSITE" id="PS51892">
    <property type="entry name" value="SUBTILASE"/>
    <property type="match status" value="1"/>
</dbReference>
<feature type="domain" description="Peptidase S8/S53" evidence="7">
    <location>
        <begin position="206"/>
        <end position="424"/>
    </location>
</feature>
<dbReference type="Proteomes" id="UP000050424">
    <property type="component" value="Unassembled WGS sequence"/>
</dbReference>
<organism evidence="8 9">
    <name type="scientific">Neonectria ditissima</name>
    <dbReference type="NCBI Taxonomy" id="78410"/>
    <lineage>
        <taxon>Eukaryota</taxon>
        <taxon>Fungi</taxon>
        <taxon>Dikarya</taxon>
        <taxon>Ascomycota</taxon>
        <taxon>Pezizomycotina</taxon>
        <taxon>Sordariomycetes</taxon>
        <taxon>Hypocreomycetidae</taxon>
        <taxon>Hypocreales</taxon>
        <taxon>Nectriaceae</taxon>
        <taxon>Neonectria</taxon>
    </lineage>
</organism>
<dbReference type="Pfam" id="PF00082">
    <property type="entry name" value="Peptidase_S8"/>
    <property type="match status" value="1"/>
</dbReference>
<dbReference type="EMBL" id="LKCW01000112">
    <property type="protein sequence ID" value="KPM39271.1"/>
    <property type="molecule type" value="Genomic_DNA"/>
</dbReference>
<proteinExistence type="inferred from homology"/>
<keyword evidence="4" id="KW-0720">Serine protease</keyword>
<evidence type="ECO:0000256" key="2">
    <source>
        <dbReference type="ARBA" id="ARBA00022670"/>
    </source>
</evidence>
<evidence type="ECO:0000256" key="5">
    <source>
        <dbReference type="PROSITE-ProRule" id="PRU01240"/>
    </source>
</evidence>
<feature type="region of interest" description="Disordered" evidence="6">
    <location>
        <begin position="242"/>
        <end position="266"/>
    </location>
</feature>
<gene>
    <name evidence="8" type="ORF">AK830_g7290</name>
</gene>
<dbReference type="PROSITE" id="PS00137">
    <property type="entry name" value="SUBTILASE_HIS"/>
    <property type="match status" value="1"/>
</dbReference>
<keyword evidence="9" id="KW-1185">Reference proteome</keyword>
<sequence>MSAEPPTNAVPIEINGQVHSPHETYAKNAKTTDFIVLTVYDVLSIAQEDELEKLSVNILEDLGDNNFLCEYSPPDLKVLRELKFVRQVDVYRNKFKIPAALETPSLQGAYTLSAFANAAEALHEPDELTVDIFIHDTVCDEKFEDLKHVIAVASGVPPDKRAKIAKDDRIRIIEEVLEPKLMFSENRDTETVFHGGDATNDTVYRGKGQIITVTDTGFDLGSPDDCHPAFTGKVLSLRSVTRKNEPKLSEQQKNDDPHGHGTHVSGILLGGHFNTTKGSIGGVAPEAHLIVQSLFKNPDRPFVLPMDLRDIIAVPYAQGSRILSNSWGRGVTGKAQQLEYGGTPKTVDGFIRENPEVLICFSAGNDNLRAPGQPTVGLDAGAKNVLTVGATGNQDSPDQMYDRSSMGPTKEGRPKPDVVASGTDIYAALSGRFG</sequence>
<dbReference type="InterPro" id="IPR051048">
    <property type="entry name" value="Peptidase_S8/S53_subtilisin"/>
</dbReference>
<dbReference type="InterPro" id="IPR036852">
    <property type="entry name" value="Peptidase_S8/S53_dom_sf"/>
</dbReference>
<evidence type="ECO:0000259" key="7">
    <source>
        <dbReference type="Pfam" id="PF00082"/>
    </source>
</evidence>
<accession>A0A0P7BEC0</accession>
<dbReference type="PANTHER" id="PTHR43399:SF4">
    <property type="entry name" value="CELL WALL-ASSOCIATED PROTEASE"/>
    <property type="match status" value="1"/>
</dbReference>
<dbReference type="Gene3D" id="3.40.50.200">
    <property type="entry name" value="Peptidase S8/S53 domain"/>
    <property type="match status" value="1"/>
</dbReference>
<protein>
    <recommendedName>
        <fullName evidence="7">Peptidase S8/S53 domain-containing protein</fullName>
    </recommendedName>
</protein>
<dbReference type="OrthoDB" id="10256524at2759"/>
<dbReference type="InterPro" id="IPR034058">
    <property type="entry name" value="TagA/B/C/D_pept_dom"/>
</dbReference>
<dbReference type="InterPro" id="IPR000209">
    <property type="entry name" value="Peptidase_S8/S53_dom"/>
</dbReference>
<dbReference type="SUPFAM" id="SSF52743">
    <property type="entry name" value="Subtilisin-like"/>
    <property type="match status" value="1"/>
</dbReference>
<comment type="caution">
    <text evidence="8">The sequence shown here is derived from an EMBL/GenBank/DDBJ whole genome shotgun (WGS) entry which is preliminary data.</text>
</comment>
<feature type="compositionally biased region" description="Basic and acidic residues" evidence="6">
    <location>
        <begin position="242"/>
        <end position="259"/>
    </location>
</feature>
<evidence type="ECO:0000256" key="1">
    <source>
        <dbReference type="ARBA" id="ARBA00011073"/>
    </source>
</evidence>
<dbReference type="GO" id="GO:0004252">
    <property type="term" value="F:serine-type endopeptidase activity"/>
    <property type="evidence" value="ECO:0007669"/>
    <property type="project" value="InterPro"/>
</dbReference>
<feature type="region of interest" description="Disordered" evidence="6">
    <location>
        <begin position="389"/>
        <end position="419"/>
    </location>
</feature>
<evidence type="ECO:0000256" key="3">
    <source>
        <dbReference type="ARBA" id="ARBA00022801"/>
    </source>
</evidence>
<dbReference type="InterPro" id="IPR022398">
    <property type="entry name" value="Peptidase_S8_His-AS"/>
</dbReference>
<dbReference type="AlphaFoldDB" id="A0A0P7BEC0"/>
<dbReference type="GO" id="GO:0006508">
    <property type="term" value="P:proteolysis"/>
    <property type="evidence" value="ECO:0007669"/>
    <property type="project" value="UniProtKB-KW"/>
</dbReference>
<evidence type="ECO:0000313" key="8">
    <source>
        <dbReference type="EMBL" id="KPM39271.1"/>
    </source>
</evidence>
<evidence type="ECO:0000256" key="4">
    <source>
        <dbReference type="ARBA" id="ARBA00022825"/>
    </source>
</evidence>
<dbReference type="STRING" id="78410.A0A0P7BEC0"/>
<name>A0A0P7BEC0_9HYPO</name>
<reference evidence="8 9" key="1">
    <citation type="submission" date="2015-09" db="EMBL/GenBank/DDBJ databases">
        <title>Draft genome of a European isolate of the apple canker pathogen Neonectria ditissima.</title>
        <authorList>
            <person name="Gomez-Cortecero A."/>
            <person name="Harrison R.J."/>
            <person name="Armitage A.D."/>
        </authorList>
    </citation>
    <scope>NUCLEOTIDE SEQUENCE [LARGE SCALE GENOMIC DNA]</scope>
    <source>
        <strain evidence="8 9">R09/05</strain>
    </source>
</reference>
<dbReference type="PRINTS" id="PR00723">
    <property type="entry name" value="SUBTILISIN"/>
</dbReference>
<dbReference type="CDD" id="cd04842">
    <property type="entry name" value="Peptidases_S8_Kp43_protease"/>
    <property type="match status" value="1"/>
</dbReference>